<evidence type="ECO:0000313" key="2">
    <source>
        <dbReference type="Proteomes" id="UP000183809"/>
    </source>
</evidence>
<evidence type="ECO:0000313" key="1">
    <source>
        <dbReference type="EMBL" id="OJD30379.1"/>
    </source>
</evidence>
<dbReference type="AlphaFoldDB" id="A0A1J9RCY6"/>
<organism evidence="1 2">
    <name type="scientific">Diplodia corticola</name>
    <dbReference type="NCBI Taxonomy" id="236234"/>
    <lineage>
        <taxon>Eukaryota</taxon>
        <taxon>Fungi</taxon>
        <taxon>Dikarya</taxon>
        <taxon>Ascomycota</taxon>
        <taxon>Pezizomycotina</taxon>
        <taxon>Dothideomycetes</taxon>
        <taxon>Dothideomycetes incertae sedis</taxon>
        <taxon>Botryosphaeriales</taxon>
        <taxon>Botryosphaeriaceae</taxon>
        <taxon>Diplodia</taxon>
    </lineage>
</organism>
<accession>A0A1J9RCY6</accession>
<dbReference type="OrthoDB" id="10308479at2759"/>
<comment type="caution">
    <text evidence="1">The sequence shown here is derived from an EMBL/GenBank/DDBJ whole genome shotgun (WGS) entry which is preliminary data.</text>
</comment>
<gene>
    <name evidence="1" type="ORF">BKCO1_6100043</name>
</gene>
<dbReference type="RefSeq" id="XP_020126639.1">
    <property type="nucleotide sequence ID" value="XM_020278011.1"/>
</dbReference>
<name>A0A1J9RCY6_9PEZI</name>
<keyword evidence="2" id="KW-1185">Reference proteome</keyword>
<sequence>MANPGDDSTARLMRHSNPRLPAQEFVVGNRVHIASDSQPQTYEITKAYINKDERVWMYSLKGEDKDEVKLAEEGELQR</sequence>
<proteinExistence type="predicted"/>
<reference evidence="1 2" key="1">
    <citation type="submission" date="2016-10" db="EMBL/GenBank/DDBJ databases">
        <title>Proteomics and genomics reveal pathogen-plant mechanisms compatible with a hemibiotrophic lifestyle of Diplodia corticola.</title>
        <authorList>
            <person name="Fernandes I."/>
            <person name="De Jonge R."/>
            <person name="Van De Peer Y."/>
            <person name="Devreese B."/>
            <person name="Alves A."/>
            <person name="Esteves A.C."/>
        </authorList>
    </citation>
    <scope>NUCLEOTIDE SEQUENCE [LARGE SCALE GENOMIC DNA]</scope>
    <source>
        <strain evidence="1 2">CBS 112549</strain>
    </source>
</reference>
<dbReference type="Proteomes" id="UP000183809">
    <property type="component" value="Unassembled WGS sequence"/>
</dbReference>
<dbReference type="EMBL" id="MNUE01000061">
    <property type="protein sequence ID" value="OJD30379.1"/>
    <property type="molecule type" value="Genomic_DNA"/>
</dbReference>
<dbReference type="GeneID" id="31018272"/>
<protein>
    <submittedName>
        <fullName evidence="1">Uncharacterized protein</fullName>
    </submittedName>
</protein>